<dbReference type="PROSITE" id="PS50983">
    <property type="entry name" value="FE_B12_PBP"/>
    <property type="match status" value="1"/>
</dbReference>
<dbReference type="EMBL" id="CP042476">
    <property type="protein sequence ID" value="QED37235.1"/>
    <property type="molecule type" value="Genomic_DNA"/>
</dbReference>
<dbReference type="AlphaFoldDB" id="A0A5B8YH75"/>
<dbReference type="PANTHER" id="PTHR30535:SF34">
    <property type="entry name" value="MOLYBDATE-BINDING PROTEIN MOLA"/>
    <property type="match status" value="1"/>
</dbReference>
<dbReference type="InterPro" id="IPR002491">
    <property type="entry name" value="ABC_transptr_periplasmic_BD"/>
</dbReference>
<accession>A0A5B8YH75</accession>
<name>A0A5B8YH75_9FLAO</name>
<dbReference type="GO" id="GO:0071281">
    <property type="term" value="P:cellular response to iron ion"/>
    <property type="evidence" value="ECO:0007669"/>
    <property type="project" value="TreeGrafter"/>
</dbReference>
<keyword evidence="3" id="KW-1185">Reference proteome</keyword>
<dbReference type="SUPFAM" id="SSF53807">
    <property type="entry name" value="Helical backbone' metal receptor"/>
    <property type="match status" value="1"/>
</dbReference>
<dbReference type="Pfam" id="PF01497">
    <property type="entry name" value="Peripla_BP_2"/>
    <property type="match status" value="1"/>
</dbReference>
<protein>
    <submittedName>
        <fullName evidence="2">ABC transporter substrate-binding protein</fullName>
    </submittedName>
</protein>
<feature type="domain" description="Fe/B12 periplasmic-binding" evidence="1">
    <location>
        <begin position="93"/>
        <end position="365"/>
    </location>
</feature>
<dbReference type="InterPro" id="IPR050902">
    <property type="entry name" value="ABC_Transporter_SBP"/>
</dbReference>
<evidence type="ECO:0000313" key="2">
    <source>
        <dbReference type="EMBL" id="QED37235.1"/>
    </source>
</evidence>
<reference evidence="2 3" key="1">
    <citation type="submission" date="2019-08" db="EMBL/GenBank/DDBJ databases">
        <title>Antarcticibacterium arcticum sp. nov., a bacterium isolated from marine sediment of the Canadian Beaufort Sea.</title>
        <authorList>
            <person name="Lee Y.M."/>
            <person name="Baek K."/>
            <person name="Lee D.-H."/>
            <person name="Shin S.C."/>
            <person name="Jin Y.K."/>
            <person name="Park Y."/>
        </authorList>
    </citation>
    <scope>NUCLEOTIDE SEQUENCE [LARGE SCALE GENOMIC DNA]</scope>
    <source>
        <strain evidence="2 3">PAMC 28998</strain>
    </source>
</reference>
<evidence type="ECO:0000259" key="1">
    <source>
        <dbReference type="PROSITE" id="PS50983"/>
    </source>
</evidence>
<organism evidence="2 3">
    <name type="scientific">Antarcticibacterium arcticum</name>
    <dbReference type="NCBI Taxonomy" id="2585771"/>
    <lineage>
        <taxon>Bacteria</taxon>
        <taxon>Pseudomonadati</taxon>
        <taxon>Bacteroidota</taxon>
        <taxon>Flavobacteriia</taxon>
        <taxon>Flavobacteriales</taxon>
        <taxon>Flavobacteriaceae</taxon>
        <taxon>Antarcticibacterium</taxon>
    </lineage>
</organism>
<proteinExistence type="predicted"/>
<dbReference type="Gene3D" id="3.40.50.1980">
    <property type="entry name" value="Nitrogenase molybdenum iron protein domain"/>
    <property type="match status" value="2"/>
</dbReference>
<sequence length="378" mass="42043">MLKYLFLIFFSFSLLSCKTERKTPAEILQTGDTISVTHAHGFNIVQYQGYKLLTVKDPWPNADVTYTYLLAEEGSEIPRELEFHHKITIPVNKIVVTSTTHIPSLEALGVESTLTGFPGLDYVSSEKTRILIDSGKITELGKNEAINTEVLISLDPSLVVGFAVNGGGKTFSTIEKSGIPVLYNGDWTEESPLGKAEWIKFFGALCNKSDQAERLFNEVENSYNEAKELAAQATHVPTVLSGSMYKDQWYVPYGNSWSARFIEDANAEYIYKETRGSGSMALAFESVLSDAGNADFWIAPGQFGSFKQLIESSTHYNRFKAVKNKNVFTYSNTIGNTGGVLYYELGPSRPDLILKDLISIFHPSLMPGYEPAFFKPLH</sequence>
<dbReference type="OrthoDB" id="9812528at2"/>
<dbReference type="PROSITE" id="PS51257">
    <property type="entry name" value="PROKAR_LIPOPROTEIN"/>
    <property type="match status" value="1"/>
</dbReference>
<dbReference type="PANTHER" id="PTHR30535">
    <property type="entry name" value="VITAMIN B12-BINDING PROTEIN"/>
    <property type="match status" value="1"/>
</dbReference>
<dbReference type="KEGG" id="anp:FK178_05700"/>
<dbReference type="Proteomes" id="UP000321954">
    <property type="component" value="Chromosome"/>
</dbReference>
<evidence type="ECO:0000313" key="3">
    <source>
        <dbReference type="Proteomes" id="UP000321954"/>
    </source>
</evidence>
<gene>
    <name evidence="2" type="ORF">FK178_05700</name>
</gene>